<sequence length="313" mass="34395">MGRILLPISVPTYLLNPPNPSKILHNAPRIPPSLPHASHPLTLSPSAPTLPPSFSGKGNKRGGRGGNQKFAAQSAEEIEIRNARLAEFDAQRQQRRAEAEGEDEDGGGDGGDDNKAGDDAGDSAARQQMELGRKMAGMDMSEGGEEEVRVKKIKGTGFASQNPNDVKEVHGIKLKDLKNAPPQSRKEREAAEKEAAAERYRKRHEQGLTEEYKKDMEKLNEVKRRRAVAEAKAAEKKKMEEEAQKAIDDQKAKHQQSEASKSTGDDGIEKLDKIAIKKMKPALLKEALKERGLDIQGNSKALTKRLLDYEAAR</sequence>
<dbReference type="InterPro" id="IPR039876">
    <property type="entry name" value="HAP28"/>
</dbReference>
<feature type="compositionally biased region" description="Basic and acidic residues" evidence="1">
    <location>
        <begin position="230"/>
        <end position="256"/>
    </location>
</feature>
<dbReference type="Gene3D" id="1.10.720.30">
    <property type="entry name" value="SAP domain"/>
    <property type="match status" value="1"/>
</dbReference>
<dbReference type="Pfam" id="PF10252">
    <property type="entry name" value="PP28"/>
    <property type="match status" value="1"/>
</dbReference>
<dbReference type="OrthoDB" id="21120at2759"/>
<dbReference type="AlphaFoldDB" id="A0A9W7E003"/>
<keyword evidence="4" id="KW-1185">Reference proteome</keyword>
<feature type="compositionally biased region" description="Basic and acidic residues" evidence="1">
    <location>
        <begin position="165"/>
        <end position="214"/>
    </location>
</feature>
<dbReference type="SUPFAM" id="SSF68906">
    <property type="entry name" value="SAP domain"/>
    <property type="match status" value="1"/>
</dbReference>
<dbReference type="Proteomes" id="UP001165122">
    <property type="component" value="Unassembled WGS sequence"/>
</dbReference>
<feature type="region of interest" description="Disordered" evidence="1">
    <location>
        <begin position="230"/>
        <end position="269"/>
    </location>
</feature>
<name>A0A9W7E003_9STRA</name>
<feature type="domain" description="SAP" evidence="2">
    <location>
        <begin position="276"/>
        <end position="310"/>
    </location>
</feature>
<feature type="compositionally biased region" description="Basic and acidic residues" evidence="1">
    <location>
        <begin position="78"/>
        <end position="99"/>
    </location>
</feature>
<reference evidence="4" key="1">
    <citation type="journal article" date="2023" name="Commun. Biol.">
        <title>Genome analysis of Parmales, the sister group of diatoms, reveals the evolutionary specialization of diatoms from phago-mixotrophs to photoautotrophs.</title>
        <authorList>
            <person name="Ban H."/>
            <person name="Sato S."/>
            <person name="Yoshikawa S."/>
            <person name="Yamada K."/>
            <person name="Nakamura Y."/>
            <person name="Ichinomiya M."/>
            <person name="Sato N."/>
            <person name="Blanc-Mathieu R."/>
            <person name="Endo H."/>
            <person name="Kuwata A."/>
            <person name="Ogata H."/>
        </authorList>
    </citation>
    <scope>NUCLEOTIDE SEQUENCE [LARGE SCALE GENOMIC DNA]</scope>
    <source>
        <strain evidence="4">NIES 3700</strain>
    </source>
</reference>
<gene>
    <name evidence="3" type="ORF">TrLO_g8719</name>
</gene>
<dbReference type="InterPro" id="IPR003034">
    <property type="entry name" value="SAP_dom"/>
</dbReference>
<evidence type="ECO:0000313" key="4">
    <source>
        <dbReference type="Proteomes" id="UP001165122"/>
    </source>
</evidence>
<proteinExistence type="predicted"/>
<dbReference type="PROSITE" id="PS50800">
    <property type="entry name" value="SAP"/>
    <property type="match status" value="1"/>
</dbReference>
<organism evidence="3 4">
    <name type="scientific">Triparma laevis f. longispina</name>
    <dbReference type="NCBI Taxonomy" id="1714387"/>
    <lineage>
        <taxon>Eukaryota</taxon>
        <taxon>Sar</taxon>
        <taxon>Stramenopiles</taxon>
        <taxon>Ochrophyta</taxon>
        <taxon>Bolidophyceae</taxon>
        <taxon>Parmales</taxon>
        <taxon>Triparmaceae</taxon>
        <taxon>Triparma</taxon>
    </lineage>
</organism>
<feature type="compositionally biased region" description="Acidic residues" evidence="1">
    <location>
        <begin position="100"/>
        <end position="111"/>
    </location>
</feature>
<comment type="caution">
    <text evidence="3">The sequence shown here is derived from an EMBL/GenBank/DDBJ whole genome shotgun (WGS) entry which is preliminary data.</text>
</comment>
<feature type="region of interest" description="Disordered" evidence="1">
    <location>
        <begin position="21"/>
        <end position="214"/>
    </location>
</feature>
<feature type="compositionally biased region" description="Low complexity" evidence="1">
    <location>
        <begin position="37"/>
        <end position="57"/>
    </location>
</feature>
<evidence type="ECO:0000313" key="3">
    <source>
        <dbReference type="EMBL" id="GMH61322.1"/>
    </source>
</evidence>
<dbReference type="InterPro" id="IPR036361">
    <property type="entry name" value="SAP_dom_sf"/>
</dbReference>
<dbReference type="EMBL" id="BRXW01000507">
    <property type="protein sequence ID" value="GMH61322.1"/>
    <property type="molecule type" value="Genomic_DNA"/>
</dbReference>
<protein>
    <recommendedName>
        <fullName evidence="2">SAP domain-containing protein</fullName>
    </recommendedName>
</protein>
<evidence type="ECO:0000259" key="2">
    <source>
        <dbReference type="PROSITE" id="PS50800"/>
    </source>
</evidence>
<dbReference type="InterPro" id="IPR019380">
    <property type="entry name" value="Casein_kinase_sb_PP28"/>
</dbReference>
<accession>A0A9W7E003</accession>
<evidence type="ECO:0000256" key="1">
    <source>
        <dbReference type="SAM" id="MobiDB-lite"/>
    </source>
</evidence>
<dbReference type="PANTHER" id="PTHR22055">
    <property type="entry name" value="28 KDA HEAT- AND ACID-STABLE PHOSPHOPROTEIN PDGF-ASSOCIATED PROTEIN"/>
    <property type="match status" value="1"/>
</dbReference>